<dbReference type="KEGG" id="ker:91099584"/>
<organism evidence="3 4">
    <name type="scientific">Kwoniella europaea PYCC6329</name>
    <dbReference type="NCBI Taxonomy" id="1423913"/>
    <lineage>
        <taxon>Eukaryota</taxon>
        <taxon>Fungi</taxon>
        <taxon>Dikarya</taxon>
        <taxon>Basidiomycota</taxon>
        <taxon>Agaricomycotina</taxon>
        <taxon>Tremellomycetes</taxon>
        <taxon>Tremellales</taxon>
        <taxon>Cryptococcaceae</taxon>
        <taxon>Kwoniella</taxon>
    </lineage>
</organism>
<dbReference type="AlphaFoldDB" id="A0AAX4KB59"/>
<accession>A0AAX4KB59</accession>
<feature type="region of interest" description="Disordered" evidence="1">
    <location>
        <begin position="133"/>
        <end position="191"/>
    </location>
</feature>
<feature type="compositionally biased region" description="Polar residues" evidence="1">
    <location>
        <begin position="147"/>
        <end position="158"/>
    </location>
</feature>
<evidence type="ECO:0000313" key="3">
    <source>
        <dbReference type="EMBL" id="WWD02738.1"/>
    </source>
</evidence>
<keyword evidence="4" id="KW-1185">Reference proteome</keyword>
<name>A0AAX4KB59_9TREE</name>
<keyword evidence="2" id="KW-1133">Transmembrane helix</keyword>
<feature type="transmembrane region" description="Helical" evidence="2">
    <location>
        <begin position="32"/>
        <end position="52"/>
    </location>
</feature>
<evidence type="ECO:0000313" key="4">
    <source>
        <dbReference type="Proteomes" id="UP001358614"/>
    </source>
</evidence>
<evidence type="ECO:0000256" key="2">
    <source>
        <dbReference type="SAM" id="Phobius"/>
    </source>
</evidence>
<feature type="compositionally biased region" description="Basic and acidic residues" evidence="1">
    <location>
        <begin position="133"/>
        <end position="144"/>
    </location>
</feature>
<dbReference type="GeneID" id="91099584"/>
<keyword evidence="2" id="KW-0472">Membrane</keyword>
<protein>
    <submittedName>
        <fullName evidence="3">Uncharacterized protein</fullName>
    </submittedName>
</protein>
<feature type="transmembrane region" description="Helical" evidence="2">
    <location>
        <begin position="81"/>
        <end position="105"/>
    </location>
</feature>
<dbReference type="Proteomes" id="UP001358614">
    <property type="component" value="Chromosome 1"/>
</dbReference>
<keyword evidence="2" id="KW-0812">Transmembrane</keyword>
<sequence>MSSILAYLYIPASIYIARFNPSVGFLTVGKEVGYLLLQGLLILVLGILSALSTKEEICTSIKAEPGHFGYSTQPFRCQEKLASAILSFLHLLLLLCWLALLFISVHRYRGHEKRQTDPDGFEIPIHHFLSSKRQLEEEERHDLTPIESLTNTTKTPFSPFSPGITKEQDGDEISLHDSSPTRSNKHTSEPWRISSLPLPDLKFHFDSVRNSAKSNTSASATASGGGGFGFSFSNPIGGSTKKTSTLLPTLESARNSVKSWKKDDDLESMRRDHKRIESWRISPIPLPDLNLGFDTKSTKTQNHQDRDKDRLSVKSGLRGLTLEDARNSIQSLKSNSTIGARDSLKSQVSTTIKPVEKAYTKSENHHHLEVHSLRETGGYRSTFQFRPELETHRDSIETLRRDPKRIESWRISPIPLPNIRMSFDHQKKEAKIVPHTTVGTNTDGDEDDIVVIPGLSDNNERVQLRDSTDVDGDLSLAGGLGRLSVGGGGGGIHNKRLSNVRNSAQSGFSLQHARQSVRSQIGEVLETHADNASTNSKDRRVSWGDSYSSLGFGKSTFSVNFDGTGGSGSKRNSGNP</sequence>
<evidence type="ECO:0000256" key="1">
    <source>
        <dbReference type="SAM" id="MobiDB-lite"/>
    </source>
</evidence>
<dbReference type="EMBL" id="CP144089">
    <property type="protein sequence ID" value="WWD02738.1"/>
    <property type="molecule type" value="Genomic_DNA"/>
</dbReference>
<gene>
    <name evidence="3" type="ORF">V865_000780</name>
</gene>
<dbReference type="RefSeq" id="XP_066080705.1">
    <property type="nucleotide sequence ID" value="XM_066224608.1"/>
</dbReference>
<proteinExistence type="predicted"/>
<reference evidence="3 4" key="1">
    <citation type="submission" date="2024-01" db="EMBL/GenBank/DDBJ databases">
        <title>Comparative genomics of Cryptococcus and Kwoniella reveals pathogenesis evolution and contrasting modes of karyotype evolution via chromosome fusion or intercentromeric recombination.</title>
        <authorList>
            <person name="Coelho M.A."/>
            <person name="David-Palma M."/>
            <person name="Shea T."/>
            <person name="Bowers K."/>
            <person name="McGinley-Smith S."/>
            <person name="Mohammad A.W."/>
            <person name="Gnirke A."/>
            <person name="Yurkov A.M."/>
            <person name="Nowrousian M."/>
            <person name="Sun S."/>
            <person name="Cuomo C.A."/>
            <person name="Heitman J."/>
        </authorList>
    </citation>
    <scope>NUCLEOTIDE SEQUENCE [LARGE SCALE GENOMIC DNA]</scope>
    <source>
        <strain evidence="3 4">PYCC6329</strain>
    </source>
</reference>